<feature type="compositionally biased region" description="Basic residues" evidence="1">
    <location>
        <begin position="56"/>
        <end position="70"/>
    </location>
</feature>
<dbReference type="EMBL" id="JBHTRV010000010">
    <property type="protein sequence ID" value="MFE5981225.1"/>
    <property type="molecule type" value="Genomic_DNA"/>
</dbReference>
<evidence type="ECO:0000313" key="3">
    <source>
        <dbReference type="Proteomes" id="UP001600424"/>
    </source>
</evidence>
<evidence type="ECO:0000313" key="2">
    <source>
        <dbReference type="EMBL" id="MFE5981225.1"/>
    </source>
</evidence>
<comment type="caution">
    <text evidence="2">The sequence shown here is derived from an EMBL/GenBank/DDBJ whole genome shotgun (WGS) entry which is preliminary data.</text>
</comment>
<reference evidence="2 3" key="1">
    <citation type="submission" date="2024-09" db="EMBL/GenBank/DDBJ databases">
        <title>The Natural Products Discovery Center: Release of the First 8490 Sequenced Strains for Exploring Actinobacteria Biosynthetic Diversity.</title>
        <authorList>
            <person name="Kalkreuter E."/>
            <person name="Kautsar S.A."/>
            <person name="Yang D."/>
            <person name="Bader C.D."/>
            <person name="Teijaro C.N."/>
            <person name="Fluegel L."/>
            <person name="Davis C.M."/>
            <person name="Simpson J.R."/>
            <person name="Lauterbach L."/>
            <person name="Steele A.D."/>
            <person name="Gui C."/>
            <person name="Meng S."/>
            <person name="Li G."/>
            <person name="Viehrig K."/>
            <person name="Ye F."/>
            <person name="Su P."/>
            <person name="Kiefer A.F."/>
            <person name="Nichols A."/>
            <person name="Cepeda A.J."/>
            <person name="Yan W."/>
            <person name="Fan B."/>
            <person name="Jiang Y."/>
            <person name="Adhikari A."/>
            <person name="Zheng C.-J."/>
            <person name="Schuster L."/>
            <person name="Cowan T.M."/>
            <person name="Smanski M.J."/>
            <person name="Chevrette M.G."/>
            <person name="De Carvalho L.P.S."/>
            <person name="Shen B."/>
        </authorList>
    </citation>
    <scope>NUCLEOTIDE SEQUENCE [LARGE SCALE GENOMIC DNA]</scope>
    <source>
        <strain evidence="2 3">NPDC056472</strain>
    </source>
</reference>
<organism evidence="2 3">
    <name type="scientific">Streptomyces wedmorensis</name>
    <dbReference type="NCBI Taxonomy" id="43759"/>
    <lineage>
        <taxon>Bacteria</taxon>
        <taxon>Bacillati</taxon>
        <taxon>Actinomycetota</taxon>
        <taxon>Actinomycetes</taxon>
        <taxon>Kitasatosporales</taxon>
        <taxon>Streptomycetaceae</taxon>
        <taxon>Streptomyces</taxon>
    </lineage>
</organism>
<proteinExistence type="predicted"/>
<name>A0ABW6IWM3_STRWE</name>
<feature type="compositionally biased region" description="Basic and acidic residues" evidence="1">
    <location>
        <begin position="18"/>
        <end position="32"/>
    </location>
</feature>
<sequence>MRPVRRAHRQPGGPTAHVGERHRPDAGADRHHPVGAVRLPLFLRDFRDPSHEGSRHWHRHRHAGAHRRVREARFPGPRADRYPYRCRFGFGLPGQAERRAERRAQ</sequence>
<accession>A0ABW6IWM3</accession>
<dbReference type="RefSeq" id="WP_386251505.1">
    <property type="nucleotide sequence ID" value="NZ_JBHTRV010000010.1"/>
</dbReference>
<keyword evidence="3" id="KW-1185">Reference proteome</keyword>
<evidence type="ECO:0000256" key="1">
    <source>
        <dbReference type="SAM" id="MobiDB-lite"/>
    </source>
</evidence>
<feature type="region of interest" description="Disordered" evidence="1">
    <location>
        <begin position="50"/>
        <end position="76"/>
    </location>
</feature>
<feature type="region of interest" description="Disordered" evidence="1">
    <location>
        <begin position="1"/>
        <end position="34"/>
    </location>
</feature>
<gene>
    <name evidence="2" type="ORF">ACFQ63_16115</name>
</gene>
<protein>
    <submittedName>
        <fullName evidence="2">Uncharacterized protein</fullName>
    </submittedName>
</protein>
<dbReference type="Proteomes" id="UP001600424">
    <property type="component" value="Unassembled WGS sequence"/>
</dbReference>